<dbReference type="InterPro" id="IPR048454">
    <property type="entry name" value="YetF_N"/>
</dbReference>
<dbReference type="Gene3D" id="3.30.240.20">
    <property type="entry name" value="bsu07140 like domains"/>
    <property type="match status" value="2"/>
</dbReference>
<evidence type="ECO:0000256" key="2">
    <source>
        <dbReference type="ARBA" id="ARBA00006448"/>
    </source>
</evidence>
<dbReference type="InterPro" id="IPR007353">
    <property type="entry name" value="DUF421"/>
</dbReference>
<keyword evidence="4 7" id="KW-0812">Transmembrane</keyword>
<feature type="transmembrane region" description="Helical" evidence="7">
    <location>
        <begin position="62"/>
        <end position="80"/>
    </location>
</feature>
<organism evidence="10 11">
    <name type="scientific">Ferviditalea candida</name>
    <dbReference type="NCBI Taxonomy" id="3108399"/>
    <lineage>
        <taxon>Bacteria</taxon>
        <taxon>Bacillati</taxon>
        <taxon>Bacillota</taxon>
        <taxon>Bacilli</taxon>
        <taxon>Bacillales</taxon>
        <taxon>Paenibacillaceae</taxon>
        <taxon>Ferviditalea</taxon>
    </lineage>
</organism>
<dbReference type="PANTHER" id="PTHR34582:SF7">
    <property type="entry name" value="UPF0702 TRANSMEMBRANE PROTEIN YDFS"/>
    <property type="match status" value="1"/>
</dbReference>
<dbReference type="Pfam" id="PF04239">
    <property type="entry name" value="DUF421"/>
    <property type="match status" value="1"/>
</dbReference>
<accession>A0ABU5ZHE7</accession>
<dbReference type="PANTHER" id="PTHR34582">
    <property type="entry name" value="UPF0702 TRANSMEMBRANE PROTEIN YCAP"/>
    <property type="match status" value="1"/>
</dbReference>
<evidence type="ECO:0000256" key="3">
    <source>
        <dbReference type="ARBA" id="ARBA00022475"/>
    </source>
</evidence>
<evidence type="ECO:0000259" key="9">
    <source>
        <dbReference type="Pfam" id="PF20730"/>
    </source>
</evidence>
<proteinExistence type="inferred from homology"/>
<evidence type="ECO:0000256" key="4">
    <source>
        <dbReference type="ARBA" id="ARBA00022692"/>
    </source>
</evidence>
<feature type="domain" description="YetF C-terminal" evidence="8">
    <location>
        <begin position="81"/>
        <end position="212"/>
    </location>
</feature>
<keyword evidence="3" id="KW-1003">Cell membrane</keyword>
<comment type="subcellular location">
    <subcellularLocation>
        <location evidence="1">Cell membrane</location>
        <topology evidence="1">Multi-pass membrane protein</topology>
    </subcellularLocation>
</comment>
<dbReference type="EMBL" id="JAYJLD010000011">
    <property type="protein sequence ID" value="MEB3101909.1"/>
    <property type="molecule type" value="Genomic_DNA"/>
</dbReference>
<dbReference type="Pfam" id="PF20730">
    <property type="entry name" value="YetF_N"/>
    <property type="match status" value="1"/>
</dbReference>
<evidence type="ECO:0000256" key="7">
    <source>
        <dbReference type="SAM" id="Phobius"/>
    </source>
</evidence>
<evidence type="ECO:0000256" key="1">
    <source>
        <dbReference type="ARBA" id="ARBA00004651"/>
    </source>
</evidence>
<comment type="caution">
    <text evidence="10">The sequence shown here is derived from an EMBL/GenBank/DDBJ whole genome shotgun (WGS) entry which is preliminary data.</text>
</comment>
<evidence type="ECO:0000259" key="8">
    <source>
        <dbReference type="Pfam" id="PF04239"/>
    </source>
</evidence>
<keyword evidence="11" id="KW-1185">Reference proteome</keyword>
<keyword evidence="5 7" id="KW-1133">Transmembrane helix</keyword>
<dbReference type="Proteomes" id="UP001310386">
    <property type="component" value="Unassembled WGS sequence"/>
</dbReference>
<feature type="transmembrane region" description="Helical" evidence="7">
    <location>
        <begin position="6"/>
        <end position="23"/>
    </location>
</feature>
<sequence length="225" mass="25196">MTYPELMMRVGATFVVLLVVIRLQGKKQIAQFSYFNYINGISIGSLSANVVITNAIPFGKGIVMLILWALMTWLIAFLSLKSVNLRKIFEGVPRYVIKQGEIVEKNLRIENVSIDDLNSMLRQKNNFSVQDVESAILELNGSLSVLSKNRVLPVTRGDLHIEGKQVGVALPLVVDGVIMRDNLTANSISEEWVADQLKRRNVNIEEVLYMELGTEGHVLVELRGK</sequence>
<gene>
    <name evidence="10" type="ORF">VF724_09555</name>
</gene>
<evidence type="ECO:0000313" key="11">
    <source>
        <dbReference type="Proteomes" id="UP001310386"/>
    </source>
</evidence>
<feature type="transmembrane region" description="Helical" evidence="7">
    <location>
        <begin position="35"/>
        <end position="56"/>
    </location>
</feature>
<name>A0ABU5ZHE7_9BACL</name>
<protein>
    <submittedName>
        <fullName evidence="10">DUF421 domain-containing protein</fullName>
    </submittedName>
</protein>
<dbReference type="RefSeq" id="WP_371754031.1">
    <property type="nucleotide sequence ID" value="NZ_JAYJLD010000011.1"/>
</dbReference>
<evidence type="ECO:0000313" key="10">
    <source>
        <dbReference type="EMBL" id="MEB3101909.1"/>
    </source>
</evidence>
<comment type="similarity">
    <text evidence="2">Belongs to the UPF0702 family.</text>
</comment>
<dbReference type="InterPro" id="IPR023090">
    <property type="entry name" value="UPF0702_alpha/beta_dom_sf"/>
</dbReference>
<evidence type="ECO:0000256" key="6">
    <source>
        <dbReference type="ARBA" id="ARBA00023136"/>
    </source>
</evidence>
<feature type="domain" description="YetF-like N-terminal transmembrane" evidence="9">
    <location>
        <begin position="6"/>
        <end position="78"/>
    </location>
</feature>
<evidence type="ECO:0000256" key="5">
    <source>
        <dbReference type="ARBA" id="ARBA00022989"/>
    </source>
</evidence>
<keyword evidence="6 7" id="KW-0472">Membrane</keyword>
<reference evidence="10" key="1">
    <citation type="submission" date="2023-12" db="EMBL/GenBank/DDBJ databases">
        <title>Fervidustalea candida gen. nov., sp. nov., a novel member of the family Paenibacillaceae isolated from a geothermal area.</title>
        <authorList>
            <person name="Li W.-J."/>
            <person name="Jiao J.-Y."/>
            <person name="Chen Y."/>
        </authorList>
    </citation>
    <scope>NUCLEOTIDE SEQUENCE</scope>
    <source>
        <strain evidence="10">SYSU GA230002</strain>
    </source>
</reference>